<evidence type="ECO:0000313" key="2">
    <source>
        <dbReference type="EMBL" id="RDW91511.1"/>
    </source>
</evidence>
<dbReference type="Gene3D" id="1.20.120.520">
    <property type="entry name" value="nmb1532 protein domain like"/>
    <property type="match status" value="1"/>
</dbReference>
<dbReference type="AlphaFoldDB" id="A0A3D8SZB8"/>
<comment type="caution">
    <text evidence="2">The sequence shown here is derived from an EMBL/GenBank/DDBJ whole genome shotgun (WGS) entry which is preliminary data.</text>
</comment>
<name>A0A3D8SZB8_9HELO</name>
<accession>A0A3D8SZB8</accession>
<dbReference type="OrthoDB" id="58416at2759"/>
<dbReference type="Proteomes" id="UP000256328">
    <property type="component" value="Unassembled WGS sequence"/>
</dbReference>
<dbReference type="InterPro" id="IPR053206">
    <property type="entry name" value="Dimeric_xanthone_biosynth"/>
</dbReference>
<reference evidence="2 3" key="1">
    <citation type="journal article" date="2018" name="IMA Fungus">
        <title>IMA Genome-F 9: Draft genome sequence of Annulohypoxylon stygium, Aspergillus mulundensis, Berkeleyomyces basicola (syn. Thielaviopsis basicola), Ceratocystis smalleyi, two Cercospora beticola strains, Coleophoma cylindrospora, Fusarium fracticaudum, Phialophora cf. hyalina, and Morchella septimelata.</title>
        <authorList>
            <person name="Wingfield B.D."/>
            <person name="Bills G.F."/>
            <person name="Dong Y."/>
            <person name="Huang W."/>
            <person name="Nel W.J."/>
            <person name="Swalarsk-Parry B.S."/>
            <person name="Vaghefi N."/>
            <person name="Wilken P.M."/>
            <person name="An Z."/>
            <person name="de Beer Z.W."/>
            <person name="De Vos L."/>
            <person name="Chen L."/>
            <person name="Duong T.A."/>
            <person name="Gao Y."/>
            <person name="Hammerbacher A."/>
            <person name="Kikkert J.R."/>
            <person name="Li Y."/>
            <person name="Li H."/>
            <person name="Li K."/>
            <person name="Li Q."/>
            <person name="Liu X."/>
            <person name="Ma X."/>
            <person name="Naidoo K."/>
            <person name="Pethybridge S.J."/>
            <person name="Sun J."/>
            <person name="Steenkamp E.T."/>
            <person name="van der Nest M.A."/>
            <person name="van Wyk S."/>
            <person name="Wingfield M.J."/>
            <person name="Xiong C."/>
            <person name="Yue Q."/>
            <person name="Zhang X."/>
        </authorList>
    </citation>
    <scope>NUCLEOTIDE SEQUENCE [LARGE SCALE GENOMIC DNA]</scope>
    <source>
        <strain evidence="2 3">BP5796</strain>
    </source>
</reference>
<dbReference type="PANTHER" id="PTHR38048:SF2">
    <property type="entry name" value="HEMERYTHRIN-LIKE DOMAIN-CONTAINING PROTEIN"/>
    <property type="match status" value="1"/>
</dbReference>
<evidence type="ECO:0000259" key="1">
    <source>
        <dbReference type="Pfam" id="PF01814"/>
    </source>
</evidence>
<gene>
    <name evidence="2" type="ORF">BP5796_02676</name>
</gene>
<dbReference type="Pfam" id="PF01814">
    <property type="entry name" value="Hemerythrin"/>
    <property type="match status" value="1"/>
</dbReference>
<dbReference type="InterPro" id="IPR012312">
    <property type="entry name" value="Hemerythrin-like"/>
</dbReference>
<sequence>MASRPATIKKAKASKPPFYEDTPLGLLTTPKFRNGRNDSFTQEASHMTLSHNSLIRGYNSIYQQAPRLLSSEYASFVSYCLAWHRLVETHHHYEELYFFPAIEEATGQKGVMDGEIEEHAAFHAGLDSFKVYLESLQAAEKEFKPQRLLDIMDDLAGPLYAHLESEPKVLLSLSRFVTASNNFDLASIGRETGKKSVSLDFVLNVMPCFLLNMEGQEFEGGMWRGFPELPGVVRWILKVLVPLWHPQRWRFVACDSAGRRKRLVA</sequence>
<organism evidence="2 3">
    <name type="scientific">Coleophoma crateriformis</name>
    <dbReference type="NCBI Taxonomy" id="565419"/>
    <lineage>
        <taxon>Eukaryota</taxon>
        <taxon>Fungi</taxon>
        <taxon>Dikarya</taxon>
        <taxon>Ascomycota</taxon>
        <taxon>Pezizomycotina</taxon>
        <taxon>Leotiomycetes</taxon>
        <taxon>Helotiales</taxon>
        <taxon>Dermateaceae</taxon>
        <taxon>Coleophoma</taxon>
    </lineage>
</organism>
<protein>
    <recommendedName>
        <fullName evidence="1">Hemerythrin-like domain-containing protein</fullName>
    </recommendedName>
</protein>
<dbReference type="EMBL" id="PDLN01000003">
    <property type="protein sequence ID" value="RDW91511.1"/>
    <property type="molecule type" value="Genomic_DNA"/>
</dbReference>
<proteinExistence type="predicted"/>
<feature type="domain" description="Hemerythrin-like" evidence="1">
    <location>
        <begin position="46"/>
        <end position="171"/>
    </location>
</feature>
<dbReference type="CDD" id="cd12108">
    <property type="entry name" value="Hr-like"/>
    <property type="match status" value="1"/>
</dbReference>
<keyword evidence="3" id="KW-1185">Reference proteome</keyword>
<dbReference type="PANTHER" id="PTHR38048">
    <property type="entry name" value="EXPRESSED PROTEIN"/>
    <property type="match status" value="1"/>
</dbReference>
<evidence type="ECO:0000313" key="3">
    <source>
        <dbReference type="Proteomes" id="UP000256328"/>
    </source>
</evidence>